<feature type="region of interest" description="Disordered" evidence="1">
    <location>
        <begin position="1"/>
        <end position="56"/>
    </location>
</feature>
<gene>
    <name evidence="2" type="ORF">VNO78_02759</name>
</gene>
<dbReference type="EMBL" id="JAYMYS010000001">
    <property type="protein sequence ID" value="KAK7411326.1"/>
    <property type="molecule type" value="Genomic_DNA"/>
</dbReference>
<feature type="region of interest" description="Disordered" evidence="1">
    <location>
        <begin position="73"/>
        <end position="100"/>
    </location>
</feature>
<keyword evidence="3" id="KW-1185">Reference proteome</keyword>
<sequence length="221" mass="24654">MDVANDLHMGVSTRSQKQKRERKRKNQGDAEGPDFSLDNSSPKTDATIKHPLHESPALPNFLSCQIIVEYSTKNDQSKRKKTKHNDNEGNATGCDTPENTFSPNASTPALNMPSEHPIQCFSSDPITNQSGVDVGFCEGHNEENEQNMIDPTAENSIAHYGVPEVSCNHISVATSPEPFAKDYVSEDIKLNTEHGINDNIFILRIKWFSLVKKIVDNFRRS</sequence>
<dbReference type="AlphaFoldDB" id="A0AAN9TBA5"/>
<protein>
    <submittedName>
        <fullName evidence="2">Uncharacterized protein</fullName>
    </submittedName>
</protein>
<accession>A0AAN9TBA5</accession>
<feature type="compositionally biased region" description="Basic residues" evidence="1">
    <location>
        <begin position="16"/>
        <end position="25"/>
    </location>
</feature>
<evidence type="ECO:0000313" key="3">
    <source>
        <dbReference type="Proteomes" id="UP001386955"/>
    </source>
</evidence>
<evidence type="ECO:0000256" key="1">
    <source>
        <dbReference type="SAM" id="MobiDB-lite"/>
    </source>
</evidence>
<reference evidence="2 3" key="1">
    <citation type="submission" date="2024-01" db="EMBL/GenBank/DDBJ databases">
        <title>The genomes of 5 underutilized Papilionoideae crops provide insights into root nodulation and disease resistanc.</title>
        <authorList>
            <person name="Jiang F."/>
        </authorList>
    </citation>
    <scope>NUCLEOTIDE SEQUENCE [LARGE SCALE GENOMIC DNA]</scope>
    <source>
        <strain evidence="2">DUOXIRENSHENG_FW03</strain>
        <tissue evidence="2">Leaves</tissue>
    </source>
</reference>
<evidence type="ECO:0000313" key="2">
    <source>
        <dbReference type="EMBL" id="KAK7411326.1"/>
    </source>
</evidence>
<organism evidence="2 3">
    <name type="scientific">Psophocarpus tetragonolobus</name>
    <name type="common">Winged bean</name>
    <name type="synonym">Dolichos tetragonolobus</name>
    <dbReference type="NCBI Taxonomy" id="3891"/>
    <lineage>
        <taxon>Eukaryota</taxon>
        <taxon>Viridiplantae</taxon>
        <taxon>Streptophyta</taxon>
        <taxon>Embryophyta</taxon>
        <taxon>Tracheophyta</taxon>
        <taxon>Spermatophyta</taxon>
        <taxon>Magnoliopsida</taxon>
        <taxon>eudicotyledons</taxon>
        <taxon>Gunneridae</taxon>
        <taxon>Pentapetalae</taxon>
        <taxon>rosids</taxon>
        <taxon>fabids</taxon>
        <taxon>Fabales</taxon>
        <taxon>Fabaceae</taxon>
        <taxon>Papilionoideae</taxon>
        <taxon>50 kb inversion clade</taxon>
        <taxon>NPAAA clade</taxon>
        <taxon>indigoferoid/millettioid clade</taxon>
        <taxon>Phaseoleae</taxon>
        <taxon>Psophocarpus</taxon>
    </lineage>
</organism>
<proteinExistence type="predicted"/>
<dbReference type="Proteomes" id="UP001386955">
    <property type="component" value="Unassembled WGS sequence"/>
</dbReference>
<comment type="caution">
    <text evidence="2">The sequence shown here is derived from an EMBL/GenBank/DDBJ whole genome shotgun (WGS) entry which is preliminary data.</text>
</comment>
<name>A0AAN9TBA5_PSOTE</name>